<evidence type="ECO:0008006" key="3">
    <source>
        <dbReference type="Google" id="ProtNLM"/>
    </source>
</evidence>
<dbReference type="AlphaFoldDB" id="A0AAW0TES9"/>
<proteinExistence type="predicted"/>
<sequence length="172" mass="19099">MTVPQAAQHYLMKNNLHEDLVSQANSAINPSLRAIRYVHDKFMHAEHGGVNDKPVMDSILDYARNHPELILKIEMLDRRLCAVLVTSFMQRVHQELREAGEVVFVDASSFVDQSSSVVIPMLCAGPAGAALLAVIFTTSQDEAILTKGFSMVKESLGATAFFWKRIATVFHD</sequence>
<gene>
    <name evidence="1" type="ORF">O3P69_012089</name>
</gene>
<reference evidence="1 2" key="1">
    <citation type="submission" date="2023-03" db="EMBL/GenBank/DDBJ databases">
        <title>High-quality genome of Scylla paramamosain provides insights in environmental adaptation.</title>
        <authorList>
            <person name="Zhang L."/>
        </authorList>
    </citation>
    <scope>NUCLEOTIDE SEQUENCE [LARGE SCALE GENOMIC DNA]</scope>
    <source>
        <strain evidence="1">LZ_2023a</strain>
        <tissue evidence="1">Muscle</tissue>
    </source>
</reference>
<dbReference type="Proteomes" id="UP001487740">
    <property type="component" value="Unassembled WGS sequence"/>
</dbReference>
<evidence type="ECO:0000313" key="1">
    <source>
        <dbReference type="EMBL" id="KAK8385057.1"/>
    </source>
</evidence>
<name>A0AAW0TES9_SCYPA</name>
<keyword evidence="2" id="KW-1185">Reference proteome</keyword>
<accession>A0AAW0TES9</accession>
<dbReference type="PANTHER" id="PTHR35385:SF2">
    <property type="entry name" value="PROTEIN B, PUTATIVE-RELATED"/>
    <property type="match status" value="1"/>
</dbReference>
<protein>
    <recommendedName>
        <fullName evidence="3">MULE transposase domain-containing protein</fullName>
    </recommendedName>
</protein>
<dbReference type="EMBL" id="JARAKH010000033">
    <property type="protein sequence ID" value="KAK8385057.1"/>
    <property type="molecule type" value="Genomic_DNA"/>
</dbReference>
<organism evidence="1 2">
    <name type="scientific">Scylla paramamosain</name>
    <name type="common">Mud crab</name>
    <dbReference type="NCBI Taxonomy" id="85552"/>
    <lineage>
        <taxon>Eukaryota</taxon>
        <taxon>Metazoa</taxon>
        <taxon>Ecdysozoa</taxon>
        <taxon>Arthropoda</taxon>
        <taxon>Crustacea</taxon>
        <taxon>Multicrustacea</taxon>
        <taxon>Malacostraca</taxon>
        <taxon>Eumalacostraca</taxon>
        <taxon>Eucarida</taxon>
        <taxon>Decapoda</taxon>
        <taxon>Pleocyemata</taxon>
        <taxon>Brachyura</taxon>
        <taxon>Eubrachyura</taxon>
        <taxon>Portunoidea</taxon>
        <taxon>Portunidae</taxon>
        <taxon>Portuninae</taxon>
        <taxon>Scylla</taxon>
    </lineage>
</organism>
<comment type="caution">
    <text evidence="1">The sequence shown here is derived from an EMBL/GenBank/DDBJ whole genome shotgun (WGS) entry which is preliminary data.</text>
</comment>
<evidence type="ECO:0000313" key="2">
    <source>
        <dbReference type="Proteomes" id="UP001487740"/>
    </source>
</evidence>
<dbReference type="PANTHER" id="PTHR35385">
    <property type="entry name" value="PROTEIN B, PUTATIVE-RELATED-RELATED"/>
    <property type="match status" value="1"/>
</dbReference>